<accession>A0AAD6CLW6</accession>
<dbReference type="Pfam" id="PF11951">
    <property type="entry name" value="Fungal_trans_2"/>
    <property type="match status" value="1"/>
</dbReference>
<evidence type="ECO:0000313" key="8">
    <source>
        <dbReference type="Proteomes" id="UP001220324"/>
    </source>
</evidence>
<keyword evidence="2" id="KW-0238">DNA-binding</keyword>
<feature type="region of interest" description="Disordered" evidence="5">
    <location>
        <begin position="66"/>
        <end position="94"/>
    </location>
</feature>
<dbReference type="SMART" id="SM00066">
    <property type="entry name" value="GAL4"/>
    <property type="match status" value="1"/>
</dbReference>
<keyword evidence="1" id="KW-0805">Transcription regulation</keyword>
<dbReference type="GO" id="GO:0000981">
    <property type="term" value="F:DNA-binding transcription factor activity, RNA polymerase II-specific"/>
    <property type="evidence" value="ECO:0007669"/>
    <property type="project" value="InterPro"/>
</dbReference>
<dbReference type="EMBL" id="JAQIZZ010000008">
    <property type="protein sequence ID" value="KAJ5525661.1"/>
    <property type="molecule type" value="Genomic_DNA"/>
</dbReference>
<dbReference type="SUPFAM" id="SSF57701">
    <property type="entry name" value="Zn2/Cys6 DNA-binding domain"/>
    <property type="match status" value="1"/>
</dbReference>
<feature type="domain" description="Zn(2)-C6 fungal-type" evidence="6">
    <location>
        <begin position="10"/>
        <end position="38"/>
    </location>
</feature>
<dbReference type="PANTHER" id="PTHR38791:SF12">
    <property type="entry name" value="TRANSCRIPTION FACTOR DOMAIN-CONTAINING PROTEIN-RELATED"/>
    <property type="match status" value="1"/>
</dbReference>
<keyword evidence="3" id="KW-0804">Transcription</keyword>
<dbReference type="Pfam" id="PF00172">
    <property type="entry name" value="Zn_clus"/>
    <property type="match status" value="1"/>
</dbReference>
<evidence type="ECO:0000259" key="6">
    <source>
        <dbReference type="PROSITE" id="PS50048"/>
    </source>
</evidence>
<dbReference type="InterPro" id="IPR036864">
    <property type="entry name" value="Zn2-C6_fun-type_DNA-bd_sf"/>
</dbReference>
<evidence type="ECO:0000256" key="1">
    <source>
        <dbReference type="ARBA" id="ARBA00023015"/>
    </source>
</evidence>
<evidence type="ECO:0000256" key="4">
    <source>
        <dbReference type="ARBA" id="ARBA00023242"/>
    </source>
</evidence>
<dbReference type="PROSITE" id="PS50048">
    <property type="entry name" value="ZN2_CY6_FUNGAL_2"/>
    <property type="match status" value="1"/>
</dbReference>
<proteinExistence type="predicted"/>
<dbReference type="GO" id="GO:0008270">
    <property type="term" value="F:zinc ion binding"/>
    <property type="evidence" value="ECO:0007669"/>
    <property type="project" value="InterPro"/>
</dbReference>
<dbReference type="PANTHER" id="PTHR38791">
    <property type="entry name" value="ZN(II)2CYS6 TRANSCRIPTION FACTOR (EUROFUNG)-RELATED-RELATED"/>
    <property type="match status" value="1"/>
</dbReference>
<dbReference type="PROSITE" id="PS00463">
    <property type="entry name" value="ZN2_CY6_FUNGAL_1"/>
    <property type="match status" value="1"/>
</dbReference>
<dbReference type="Proteomes" id="UP001220324">
    <property type="component" value="Unassembled WGS sequence"/>
</dbReference>
<dbReference type="AlphaFoldDB" id="A0AAD6CLW6"/>
<gene>
    <name evidence="7" type="ORF">N7494_012311</name>
</gene>
<evidence type="ECO:0000313" key="7">
    <source>
        <dbReference type="EMBL" id="KAJ5525661.1"/>
    </source>
</evidence>
<sequence length="528" mass="59393">MVYGGKPSTGCYLCRKRKIKCDEGRPECRNCGVYGRPCPGYRPDAVFRNENKRVERQAKKDILSSDISSQSVTPLSQPPGDVDRHSGSPSSTNTSLSLIPIADATWEDRAICYFFDQYIVKSDNEDGVGHLDYLPLLYSQIDQQKSTSSCLRWAVDATAFMTLANVSRAPQLMMKARRGYGKALSSLREALASPTEALKDETFASVVILSLFEDVTGERNGLYSSHTAGFEFLMKIRGKGQLNNRHGRDMFNFAYTHTSVEILALGDKPRIDMEWILELLNIDDPVDRLMLAASKLSQLFLAMQAAPSPPDLAIVKQWMTAGQECDFELSQWTLHLPDRWLPLVVYSAQGETLLTYNRISNCVIWNYYRAVRIMLQQLLLSLKRSYSDLISKNKVPDDPFPVNVALDETSLRAVIQEMTTDVCRSIPFAMSDVDTLGRPTKPGDYQSTIRAVQGYALLWPLWYIVSCGMPSPQQAKQINLVLYRIGNQQGINLALILAREAERIRGDNNSFRAPPLESDLPEFIPHDH</sequence>
<evidence type="ECO:0000256" key="2">
    <source>
        <dbReference type="ARBA" id="ARBA00023125"/>
    </source>
</evidence>
<evidence type="ECO:0000256" key="5">
    <source>
        <dbReference type="SAM" id="MobiDB-lite"/>
    </source>
</evidence>
<evidence type="ECO:0000256" key="3">
    <source>
        <dbReference type="ARBA" id="ARBA00023163"/>
    </source>
</evidence>
<protein>
    <recommendedName>
        <fullName evidence="6">Zn(2)-C6 fungal-type domain-containing protein</fullName>
    </recommendedName>
</protein>
<feature type="compositionally biased region" description="Polar residues" evidence="5">
    <location>
        <begin position="66"/>
        <end position="75"/>
    </location>
</feature>
<organism evidence="7 8">
    <name type="scientific">Penicillium frequentans</name>
    <dbReference type="NCBI Taxonomy" id="3151616"/>
    <lineage>
        <taxon>Eukaryota</taxon>
        <taxon>Fungi</taxon>
        <taxon>Dikarya</taxon>
        <taxon>Ascomycota</taxon>
        <taxon>Pezizomycotina</taxon>
        <taxon>Eurotiomycetes</taxon>
        <taxon>Eurotiomycetidae</taxon>
        <taxon>Eurotiales</taxon>
        <taxon>Aspergillaceae</taxon>
        <taxon>Penicillium</taxon>
    </lineage>
</organism>
<dbReference type="InterPro" id="IPR021858">
    <property type="entry name" value="Fun_TF"/>
</dbReference>
<feature type="region of interest" description="Disordered" evidence="5">
    <location>
        <begin position="508"/>
        <end position="528"/>
    </location>
</feature>
<name>A0AAD6CLW6_9EURO</name>
<dbReference type="InterPro" id="IPR053175">
    <property type="entry name" value="DHMBA_Reg_Transcription_Factor"/>
</dbReference>
<dbReference type="CDD" id="cd00067">
    <property type="entry name" value="GAL4"/>
    <property type="match status" value="1"/>
</dbReference>
<dbReference type="GO" id="GO:0003677">
    <property type="term" value="F:DNA binding"/>
    <property type="evidence" value="ECO:0007669"/>
    <property type="project" value="UniProtKB-KW"/>
</dbReference>
<reference evidence="7 8" key="1">
    <citation type="journal article" date="2023" name="IMA Fungus">
        <title>Comparative genomic study of the Penicillium genus elucidates a diverse pangenome and 15 lateral gene transfer events.</title>
        <authorList>
            <person name="Petersen C."/>
            <person name="Sorensen T."/>
            <person name="Nielsen M.R."/>
            <person name="Sondergaard T.E."/>
            <person name="Sorensen J.L."/>
            <person name="Fitzpatrick D.A."/>
            <person name="Frisvad J.C."/>
            <person name="Nielsen K.L."/>
        </authorList>
    </citation>
    <scope>NUCLEOTIDE SEQUENCE [LARGE SCALE GENOMIC DNA]</scope>
    <source>
        <strain evidence="7 8">IBT 35679</strain>
    </source>
</reference>
<keyword evidence="4" id="KW-0539">Nucleus</keyword>
<keyword evidence="8" id="KW-1185">Reference proteome</keyword>
<dbReference type="InterPro" id="IPR001138">
    <property type="entry name" value="Zn2Cys6_DnaBD"/>
</dbReference>
<comment type="caution">
    <text evidence="7">The sequence shown here is derived from an EMBL/GenBank/DDBJ whole genome shotgun (WGS) entry which is preliminary data.</text>
</comment>
<dbReference type="Gene3D" id="4.10.240.10">
    <property type="entry name" value="Zn(2)-C6 fungal-type DNA-binding domain"/>
    <property type="match status" value="1"/>
</dbReference>